<reference evidence="8" key="1">
    <citation type="submission" date="2012-12" db="EMBL/GenBank/DDBJ databases">
        <authorList>
            <person name="Hellsten U."/>
            <person name="Grimwood J."/>
            <person name="Chapman J.A."/>
            <person name="Shapiro H."/>
            <person name="Aerts A."/>
            <person name="Otillar R.P."/>
            <person name="Terry A.Y."/>
            <person name="Boore J.L."/>
            <person name="Simakov O."/>
            <person name="Marletaz F."/>
            <person name="Cho S.-J."/>
            <person name="Edsinger-Gonzales E."/>
            <person name="Havlak P."/>
            <person name="Kuo D.-H."/>
            <person name="Larsson T."/>
            <person name="Lv J."/>
            <person name="Arendt D."/>
            <person name="Savage R."/>
            <person name="Osoegawa K."/>
            <person name="de Jong P."/>
            <person name="Lindberg D.R."/>
            <person name="Seaver E.C."/>
            <person name="Weisblat D.A."/>
            <person name="Putnam N.H."/>
            <person name="Grigoriev I.V."/>
            <person name="Rokhsar D.S."/>
        </authorList>
    </citation>
    <scope>NUCLEOTIDE SEQUENCE</scope>
</reference>
<dbReference type="Pfam" id="PF01472">
    <property type="entry name" value="PUA"/>
    <property type="match status" value="1"/>
</dbReference>
<proteinExistence type="inferred from homology"/>
<dbReference type="CDD" id="cd11609">
    <property type="entry name" value="MCT1_N"/>
    <property type="match status" value="1"/>
</dbReference>
<dbReference type="InterPro" id="IPR004521">
    <property type="entry name" value="Uncharacterised_CHP00451"/>
</dbReference>
<keyword evidence="8" id="KW-1185">Reference proteome</keyword>
<dbReference type="InParanoid" id="T1G3U7"/>
<dbReference type="SUPFAM" id="SSF88697">
    <property type="entry name" value="PUA domain-like"/>
    <property type="match status" value="1"/>
</dbReference>
<dbReference type="EMBL" id="KB096590">
    <property type="protein sequence ID" value="ESO03547.1"/>
    <property type="molecule type" value="Genomic_DNA"/>
</dbReference>
<dbReference type="eggNOG" id="KOG2523">
    <property type="taxonomic scope" value="Eukaryota"/>
</dbReference>
<dbReference type="STRING" id="6412.T1G3U7"/>
<gene>
    <name evidence="7" type="primary">20215745</name>
    <name evidence="6" type="ORF">HELRODRAFT_79877</name>
</gene>
<dbReference type="PROSITE" id="PS50890">
    <property type="entry name" value="PUA"/>
    <property type="match status" value="1"/>
</dbReference>
<dbReference type="NCBIfam" id="TIGR00451">
    <property type="entry name" value="unchar_dom_2"/>
    <property type="match status" value="1"/>
</dbReference>
<dbReference type="PIRSF" id="PIRSF005067">
    <property type="entry name" value="Tma_RNA-bind_prd"/>
    <property type="match status" value="1"/>
</dbReference>
<dbReference type="InterPro" id="IPR002478">
    <property type="entry name" value="PUA"/>
</dbReference>
<dbReference type="GO" id="GO:0001731">
    <property type="term" value="P:formation of translation preinitiation complex"/>
    <property type="evidence" value="ECO:0000318"/>
    <property type="project" value="GO_Central"/>
</dbReference>
<dbReference type="EnsemblMetazoa" id="HelroT79877">
    <property type="protein sequence ID" value="HelroP79877"/>
    <property type="gene ID" value="HelroG79877"/>
</dbReference>
<dbReference type="OrthoDB" id="10249667at2759"/>
<keyword evidence="3 4" id="KW-0963">Cytoplasm</keyword>
<evidence type="ECO:0000313" key="7">
    <source>
        <dbReference type="EnsemblMetazoa" id="HelroP79877"/>
    </source>
</evidence>
<dbReference type="Pfam" id="PF17832">
    <property type="entry name" value="Pre-PUA"/>
    <property type="match status" value="1"/>
</dbReference>
<dbReference type="Gene3D" id="3.10.400.20">
    <property type="match status" value="1"/>
</dbReference>
<dbReference type="PANTHER" id="PTHR22798">
    <property type="entry name" value="MCT-1 PROTEIN"/>
    <property type="match status" value="1"/>
</dbReference>
<evidence type="ECO:0000256" key="4">
    <source>
        <dbReference type="PIRNR" id="PIRNR005067"/>
    </source>
</evidence>
<dbReference type="FunFam" id="3.10.400.20:FF:000001">
    <property type="entry name" value="Malignant T-cell-amplified sequence 1"/>
    <property type="match status" value="1"/>
</dbReference>
<comment type="similarity">
    <text evidence="2">Belongs to the MCTS1 family.</text>
</comment>
<evidence type="ECO:0000256" key="2">
    <source>
        <dbReference type="ARBA" id="ARBA00008955"/>
    </source>
</evidence>
<dbReference type="RefSeq" id="XP_009018104.1">
    <property type="nucleotide sequence ID" value="XM_009019856.1"/>
</dbReference>
<dbReference type="InterPro" id="IPR016437">
    <property type="entry name" value="MCT-1/Tma20"/>
</dbReference>
<accession>T1G3U7</accession>
<dbReference type="PANTHER" id="PTHR22798:SF0">
    <property type="entry name" value="MALIGNANT T-CELL-AMPLIFIED SEQUENCE 1"/>
    <property type="match status" value="1"/>
</dbReference>
<dbReference type="CTD" id="20215745"/>
<dbReference type="GeneID" id="20215745"/>
<sequence>MWHQSNILPNYCRFDDKENVSGINNVKSSVQKAIRAKLLEQFPYLETYLEDILSKKDSLRVAKCQDHIEILVGKDGEYLFFRQREGPFYPTLKLLHKYPFMAPPMQVDKGAIKFILSGANIMCPGLTSPGAKMANVEADQVVAVMAEGKSHAVAVGLTKMSSKDILNINKGIGIETVHFLNDGLWHMKPVK</sequence>
<dbReference type="GO" id="GO:0003723">
    <property type="term" value="F:RNA binding"/>
    <property type="evidence" value="ECO:0007669"/>
    <property type="project" value="InterPro"/>
</dbReference>
<protein>
    <recommendedName>
        <fullName evidence="5">PUA domain-containing protein</fullName>
    </recommendedName>
</protein>
<evidence type="ECO:0000313" key="8">
    <source>
        <dbReference type="Proteomes" id="UP000015101"/>
    </source>
</evidence>
<dbReference type="HOGENOM" id="CLU_090468_0_1_1"/>
<dbReference type="SMART" id="SM00359">
    <property type="entry name" value="PUA"/>
    <property type="match status" value="1"/>
</dbReference>
<evidence type="ECO:0000256" key="1">
    <source>
        <dbReference type="ARBA" id="ARBA00004496"/>
    </source>
</evidence>
<dbReference type="OMA" id="GVENIHY"/>
<dbReference type="FunCoup" id="T1G3U7">
    <property type="interactions" value="715"/>
</dbReference>
<feature type="domain" description="PUA" evidence="5">
    <location>
        <begin position="103"/>
        <end position="181"/>
    </location>
</feature>
<dbReference type="AlphaFoldDB" id="T1G3U7"/>
<comment type="subcellular location">
    <subcellularLocation>
        <location evidence="1 4">Cytoplasm</location>
    </subcellularLocation>
</comment>
<reference evidence="7" key="3">
    <citation type="submission" date="2015-06" db="UniProtKB">
        <authorList>
            <consortium name="EnsemblMetazoa"/>
        </authorList>
    </citation>
    <scope>IDENTIFICATION</scope>
</reference>
<name>T1G3U7_HELRO</name>
<dbReference type="InterPro" id="IPR015947">
    <property type="entry name" value="PUA-like_sf"/>
</dbReference>
<dbReference type="CDD" id="cd21155">
    <property type="entry name" value="PUA_MCTS-1-like"/>
    <property type="match status" value="1"/>
</dbReference>
<evidence type="ECO:0000256" key="3">
    <source>
        <dbReference type="ARBA" id="ARBA00022490"/>
    </source>
</evidence>
<dbReference type="InterPro" id="IPR041366">
    <property type="entry name" value="Pre-PUA"/>
</dbReference>
<dbReference type="GO" id="GO:0002188">
    <property type="term" value="P:translation reinitiation"/>
    <property type="evidence" value="ECO:0007669"/>
    <property type="project" value="UniProtKB-ARBA"/>
</dbReference>
<dbReference type="Proteomes" id="UP000015101">
    <property type="component" value="Unassembled WGS sequence"/>
</dbReference>
<dbReference type="GO" id="GO:0005737">
    <property type="term" value="C:cytoplasm"/>
    <property type="evidence" value="ECO:0007669"/>
    <property type="project" value="UniProtKB-SubCell"/>
</dbReference>
<reference evidence="6 8" key="2">
    <citation type="journal article" date="2013" name="Nature">
        <title>Insights into bilaterian evolution from three spiralian genomes.</title>
        <authorList>
            <person name="Simakov O."/>
            <person name="Marletaz F."/>
            <person name="Cho S.J."/>
            <person name="Edsinger-Gonzales E."/>
            <person name="Havlak P."/>
            <person name="Hellsten U."/>
            <person name="Kuo D.H."/>
            <person name="Larsson T."/>
            <person name="Lv J."/>
            <person name="Arendt D."/>
            <person name="Savage R."/>
            <person name="Osoegawa K."/>
            <person name="de Jong P."/>
            <person name="Grimwood J."/>
            <person name="Chapman J.A."/>
            <person name="Shapiro H."/>
            <person name="Aerts A."/>
            <person name="Otillar R.P."/>
            <person name="Terry A.Y."/>
            <person name="Boore J.L."/>
            <person name="Grigoriev I.V."/>
            <person name="Lindberg D.R."/>
            <person name="Seaver E.C."/>
            <person name="Weisblat D.A."/>
            <person name="Putnam N.H."/>
            <person name="Rokhsar D.S."/>
        </authorList>
    </citation>
    <scope>NUCLEOTIDE SEQUENCE</scope>
</reference>
<organism evidence="7 8">
    <name type="scientific">Helobdella robusta</name>
    <name type="common">Californian leech</name>
    <dbReference type="NCBI Taxonomy" id="6412"/>
    <lineage>
        <taxon>Eukaryota</taxon>
        <taxon>Metazoa</taxon>
        <taxon>Spiralia</taxon>
        <taxon>Lophotrochozoa</taxon>
        <taxon>Annelida</taxon>
        <taxon>Clitellata</taxon>
        <taxon>Hirudinea</taxon>
        <taxon>Rhynchobdellida</taxon>
        <taxon>Glossiphoniidae</taxon>
        <taxon>Helobdella</taxon>
    </lineage>
</organism>
<evidence type="ECO:0000259" key="5">
    <source>
        <dbReference type="SMART" id="SM00359"/>
    </source>
</evidence>
<evidence type="ECO:0000313" key="6">
    <source>
        <dbReference type="EMBL" id="ESO03547.1"/>
    </source>
</evidence>
<dbReference type="EMBL" id="AMQM01004492">
    <property type="status" value="NOT_ANNOTATED_CDS"/>
    <property type="molecule type" value="Genomic_DNA"/>
</dbReference>
<dbReference type="KEGG" id="hro:HELRODRAFT_79877"/>